<dbReference type="STRING" id="93625.A0A409XIG2"/>
<feature type="compositionally biased region" description="Basic and acidic residues" evidence="1">
    <location>
        <begin position="679"/>
        <end position="695"/>
    </location>
</feature>
<proteinExistence type="predicted"/>
<organism evidence="2 3">
    <name type="scientific">Psilocybe cyanescens</name>
    <dbReference type="NCBI Taxonomy" id="93625"/>
    <lineage>
        <taxon>Eukaryota</taxon>
        <taxon>Fungi</taxon>
        <taxon>Dikarya</taxon>
        <taxon>Basidiomycota</taxon>
        <taxon>Agaricomycotina</taxon>
        <taxon>Agaricomycetes</taxon>
        <taxon>Agaricomycetidae</taxon>
        <taxon>Agaricales</taxon>
        <taxon>Agaricineae</taxon>
        <taxon>Strophariaceae</taxon>
        <taxon>Psilocybe</taxon>
    </lineage>
</organism>
<feature type="compositionally biased region" description="Polar residues" evidence="1">
    <location>
        <begin position="323"/>
        <end position="336"/>
    </location>
</feature>
<protein>
    <submittedName>
        <fullName evidence="2">Uncharacterized protein</fullName>
    </submittedName>
</protein>
<gene>
    <name evidence="2" type="ORF">CVT25_015853</name>
</gene>
<feature type="region of interest" description="Disordered" evidence="1">
    <location>
        <begin position="60"/>
        <end position="479"/>
    </location>
</feature>
<reference evidence="2 3" key="1">
    <citation type="journal article" date="2018" name="Evol. Lett.">
        <title>Horizontal gene cluster transfer increased hallucinogenic mushroom diversity.</title>
        <authorList>
            <person name="Reynolds H.T."/>
            <person name="Vijayakumar V."/>
            <person name="Gluck-Thaler E."/>
            <person name="Korotkin H.B."/>
            <person name="Matheny P.B."/>
            <person name="Slot J.C."/>
        </authorList>
    </citation>
    <scope>NUCLEOTIDE SEQUENCE [LARGE SCALE GENOMIC DNA]</scope>
    <source>
        <strain evidence="2 3">2631</strain>
    </source>
</reference>
<feature type="compositionally biased region" description="Acidic residues" evidence="1">
    <location>
        <begin position="664"/>
        <end position="678"/>
    </location>
</feature>
<dbReference type="InParanoid" id="A0A409XIG2"/>
<evidence type="ECO:0000256" key="1">
    <source>
        <dbReference type="SAM" id="MobiDB-lite"/>
    </source>
</evidence>
<feature type="region of interest" description="Disordered" evidence="1">
    <location>
        <begin position="664"/>
        <end position="713"/>
    </location>
</feature>
<keyword evidence="3" id="KW-1185">Reference proteome</keyword>
<evidence type="ECO:0000313" key="3">
    <source>
        <dbReference type="Proteomes" id="UP000283269"/>
    </source>
</evidence>
<feature type="region of interest" description="Disordered" evidence="1">
    <location>
        <begin position="726"/>
        <end position="788"/>
    </location>
</feature>
<feature type="compositionally biased region" description="Low complexity" evidence="1">
    <location>
        <begin position="432"/>
        <end position="461"/>
    </location>
</feature>
<feature type="compositionally biased region" description="Low complexity" evidence="1">
    <location>
        <begin position="405"/>
        <end position="422"/>
    </location>
</feature>
<feature type="compositionally biased region" description="Basic and acidic residues" evidence="1">
    <location>
        <begin position="736"/>
        <end position="745"/>
    </location>
</feature>
<feature type="compositionally biased region" description="Basic and acidic residues" evidence="1">
    <location>
        <begin position="125"/>
        <end position="134"/>
    </location>
</feature>
<name>A0A409XIG2_PSICY</name>
<comment type="caution">
    <text evidence="2">The sequence shown here is derived from an EMBL/GenBank/DDBJ whole genome shotgun (WGS) entry which is preliminary data.</text>
</comment>
<feature type="compositionally biased region" description="Low complexity" evidence="1">
    <location>
        <begin position="186"/>
        <end position="197"/>
    </location>
</feature>
<accession>A0A409XIG2</accession>
<feature type="compositionally biased region" description="Acidic residues" evidence="1">
    <location>
        <begin position="746"/>
        <end position="755"/>
    </location>
</feature>
<sequence>MSVNELHEQGVFQRLQLRSSTPAPNEKVLSFLEGMARTGEEPDITPPRSMVDPHEYMKAESIRSGGGGRNTPQIYSPAPRSKASDTLINPGLAGFPYSPRNGTKINGHLPEIDRDDVESNIQDGIRSELGEPVREPGPNDPPGPKYESYDSGPSFGNFGPLPQDGPASHNPYARGSWNPVWTDLVNGGEQQHNENGNATGLTEGGLSAYPAGLTSANNMHASENGGTPRQTSVNIDVHPPSRATPTKSSEHDMPSSPKHRAPSKAGTDQRPWSPLSARSKLTRATEKGTVYPPLPESRMGDFDTQYDGPSSPTSKSRARSKVASISPSESPSQQRVQLFAPKQPYPNGNGNGSRSPPPGSVMSGCAPGHQSRPFSPYRHAPTQEDLLNAAMRGRALVIPQEPEKAPSIASSKSPSKVQSPQSRALSQMEGGRPPSSVGSRSSRQSRSEQQQQQPDRNQTPTPRSPMRSHSPEGFDPLDPEETRIVNEALGRTPRTSVYAAPLEDDVAGHYHDMELCVLLHQENDPAQHEFVKKALRKAVRQRIRKLGMKYDHESIKQYRKSYHDHDPSVHLRQDYGSDDTPPQWAADLKREMVLMQQRIESLGPKIENLKITDRSFNANGSRFAYEPDESSRTPMTQTVNIQTQPTGTMADSMYQAPETEMMLDDDGNVRDYDEDDRTETETPRHIPHTDGETRSAPRSMYGMSENGRDDSPGQQYLEEELYKLRQKPNGSQLSHKSWEVAHHDDRDDEDYDDEHEQMPMSGLPTIPDTNGDAYHDDRSTSPPLPELPVEATSRNMEVRPQGPWNTVDYSTDAQQQQQQQLAPWQRIHSRLLNWAIIWPASELEHALNSTTRGQQVDEVALSIWSTQAYKRYVRARLTDSPQGVVDRLFVPPNMADAISNAVFNGRHGDACGMLKDLWTPFGLEGSPRLIVVLAKHRSDPNHWVVHRFSLPDGALTTYDSYPERTLPDGRPLGWWFAIRVAWPNTMYPSPDHLVQKMVRLHRPLQLPIDNSVAAAGIWRNVLMGSRAERSVDLERLRDLINTEVKNLKQRKQLGKLSIGAPRPAWEDMS</sequence>
<dbReference type="AlphaFoldDB" id="A0A409XIG2"/>
<dbReference type="EMBL" id="NHYD01001616">
    <property type="protein sequence ID" value="PPQ90539.1"/>
    <property type="molecule type" value="Genomic_DNA"/>
</dbReference>
<evidence type="ECO:0000313" key="2">
    <source>
        <dbReference type="EMBL" id="PPQ90539.1"/>
    </source>
</evidence>
<dbReference type="Proteomes" id="UP000283269">
    <property type="component" value="Unassembled WGS sequence"/>
</dbReference>
<dbReference type="OrthoDB" id="2562444at2759"/>
<feature type="compositionally biased region" description="Polar residues" evidence="1">
    <location>
        <begin position="214"/>
        <end position="234"/>
    </location>
</feature>